<dbReference type="Gene3D" id="1.10.1660.10">
    <property type="match status" value="1"/>
</dbReference>
<dbReference type="GO" id="GO:0003700">
    <property type="term" value="F:DNA-binding transcription factor activity"/>
    <property type="evidence" value="ECO:0007669"/>
    <property type="project" value="InterPro"/>
</dbReference>
<dbReference type="PROSITE" id="PS50937">
    <property type="entry name" value="HTH_MERR_2"/>
    <property type="match status" value="1"/>
</dbReference>
<name>A0A1W1YXF1_9FIRM</name>
<dbReference type="AlphaFoldDB" id="A0A1W1YXF1"/>
<evidence type="ECO:0000259" key="5">
    <source>
        <dbReference type="PROSITE" id="PS50937"/>
    </source>
</evidence>
<dbReference type="SMART" id="SM00422">
    <property type="entry name" value="HTH_MERR"/>
    <property type="match status" value="1"/>
</dbReference>
<protein>
    <submittedName>
        <fullName evidence="6">MerR HTH family regulatory protein</fullName>
    </submittedName>
</protein>
<dbReference type="PANTHER" id="PTHR30204:SF69">
    <property type="entry name" value="MERR-FAMILY TRANSCRIPTIONAL REGULATOR"/>
    <property type="match status" value="1"/>
</dbReference>
<evidence type="ECO:0000256" key="3">
    <source>
        <dbReference type="ARBA" id="ARBA00023125"/>
    </source>
</evidence>
<dbReference type="EMBL" id="FWXW01000001">
    <property type="protein sequence ID" value="SMC40875.1"/>
    <property type="molecule type" value="Genomic_DNA"/>
</dbReference>
<evidence type="ECO:0000256" key="1">
    <source>
        <dbReference type="ARBA" id="ARBA00022491"/>
    </source>
</evidence>
<dbReference type="InterPro" id="IPR009061">
    <property type="entry name" value="DNA-bd_dom_put_sf"/>
</dbReference>
<gene>
    <name evidence="6" type="ORF">SAMN02745168_0753</name>
</gene>
<organism evidence="6 7">
    <name type="scientific">Papillibacter cinnamivorans DSM 12816</name>
    <dbReference type="NCBI Taxonomy" id="1122930"/>
    <lineage>
        <taxon>Bacteria</taxon>
        <taxon>Bacillati</taxon>
        <taxon>Bacillota</taxon>
        <taxon>Clostridia</taxon>
        <taxon>Eubacteriales</taxon>
        <taxon>Oscillospiraceae</taxon>
        <taxon>Papillibacter</taxon>
    </lineage>
</organism>
<reference evidence="6 7" key="1">
    <citation type="submission" date="2017-04" db="EMBL/GenBank/DDBJ databases">
        <authorList>
            <person name="Afonso C.L."/>
            <person name="Miller P.J."/>
            <person name="Scott M.A."/>
            <person name="Spackman E."/>
            <person name="Goraichik I."/>
            <person name="Dimitrov K.M."/>
            <person name="Suarez D.L."/>
            <person name="Swayne D.E."/>
        </authorList>
    </citation>
    <scope>NUCLEOTIDE SEQUENCE [LARGE SCALE GENOMIC DNA]</scope>
    <source>
        <strain evidence="6 7">DSM 12816</strain>
    </source>
</reference>
<evidence type="ECO:0000256" key="4">
    <source>
        <dbReference type="ARBA" id="ARBA00023163"/>
    </source>
</evidence>
<sequence>MRNKQNVPMRKLEELTGFSRTMINFYIKEGLLPPPEKSAKNMAYYGENFIEKLRLIQKLKEAGLPLSQIKLVLSGDDNLIDIAPLLDSMQSINQLLPLGSIDQPVSMEQMRASGIEDGIIDGLIKLSVIEPIEPEGDLFPSDSITICKLAKYFFDLGIPLTAAKDFMHELRRLVRAETHAYNRYIRHRTQAHTPEEQEALILGCIENINTLLPLLHLQLIKSERHTKSPETANRD</sequence>
<evidence type="ECO:0000256" key="2">
    <source>
        <dbReference type="ARBA" id="ARBA00023015"/>
    </source>
</evidence>
<dbReference type="Proteomes" id="UP000192790">
    <property type="component" value="Unassembled WGS sequence"/>
</dbReference>
<evidence type="ECO:0000313" key="7">
    <source>
        <dbReference type="Proteomes" id="UP000192790"/>
    </source>
</evidence>
<keyword evidence="3" id="KW-0238">DNA-binding</keyword>
<dbReference type="RefSeq" id="WP_084233365.1">
    <property type="nucleotide sequence ID" value="NZ_FWXW01000001.1"/>
</dbReference>
<keyword evidence="2" id="KW-0805">Transcription regulation</keyword>
<keyword evidence="1" id="KW-0678">Repressor</keyword>
<evidence type="ECO:0000313" key="6">
    <source>
        <dbReference type="EMBL" id="SMC40875.1"/>
    </source>
</evidence>
<dbReference type="InterPro" id="IPR000551">
    <property type="entry name" value="MerR-type_HTH_dom"/>
</dbReference>
<dbReference type="OrthoDB" id="6160at2"/>
<dbReference type="STRING" id="1122930.SAMN02745168_0753"/>
<accession>A0A1W1YXF1</accession>
<dbReference type="InterPro" id="IPR047057">
    <property type="entry name" value="MerR_fam"/>
</dbReference>
<dbReference type="SUPFAM" id="SSF46955">
    <property type="entry name" value="Putative DNA-binding domain"/>
    <property type="match status" value="1"/>
</dbReference>
<dbReference type="GO" id="GO:0003677">
    <property type="term" value="F:DNA binding"/>
    <property type="evidence" value="ECO:0007669"/>
    <property type="project" value="UniProtKB-KW"/>
</dbReference>
<dbReference type="Pfam" id="PF13411">
    <property type="entry name" value="MerR_1"/>
    <property type="match status" value="1"/>
</dbReference>
<keyword evidence="7" id="KW-1185">Reference proteome</keyword>
<proteinExistence type="predicted"/>
<keyword evidence="4" id="KW-0804">Transcription</keyword>
<dbReference type="PANTHER" id="PTHR30204">
    <property type="entry name" value="REDOX-CYCLING DRUG-SENSING TRANSCRIPTIONAL ACTIVATOR SOXR"/>
    <property type="match status" value="1"/>
</dbReference>
<feature type="domain" description="HTH merR-type" evidence="5">
    <location>
        <begin position="6"/>
        <end position="75"/>
    </location>
</feature>